<proteinExistence type="predicted"/>
<dbReference type="Proteomes" id="UP000233435">
    <property type="component" value="Unassembled WGS sequence"/>
</dbReference>
<name>A0A2N3HPU5_9FLAO</name>
<protein>
    <submittedName>
        <fullName evidence="2">Adenylosuccinate synthetase</fullName>
    </submittedName>
</protein>
<dbReference type="EMBL" id="PJEO01000001">
    <property type="protein sequence ID" value="PKQ47003.1"/>
    <property type="molecule type" value="Genomic_DNA"/>
</dbReference>
<evidence type="ECO:0000256" key="1">
    <source>
        <dbReference type="SAM" id="Phobius"/>
    </source>
</evidence>
<keyword evidence="1" id="KW-0812">Transmembrane</keyword>
<organism evidence="2 3">
    <name type="scientific">Confluentibacter flavum</name>
    <dbReference type="NCBI Taxonomy" id="1909700"/>
    <lineage>
        <taxon>Bacteria</taxon>
        <taxon>Pseudomonadati</taxon>
        <taxon>Bacteroidota</taxon>
        <taxon>Flavobacteriia</taxon>
        <taxon>Flavobacteriales</taxon>
        <taxon>Flavobacteriaceae</taxon>
        <taxon>Confluentibacter</taxon>
    </lineage>
</organism>
<feature type="transmembrane region" description="Helical" evidence="1">
    <location>
        <begin position="33"/>
        <end position="50"/>
    </location>
</feature>
<comment type="caution">
    <text evidence="2">The sequence shown here is derived from an EMBL/GenBank/DDBJ whole genome shotgun (WGS) entry which is preliminary data.</text>
</comment>
<dbReference type="AlphaFoldDB" id="A0A2N3HPU5"/>
<keyword evidence="1" id="KW-0472">Membrane</keyword>
<gene>
    <name evidence="2" type="ORF">CSW08_00095</name>
</gene>
<accession>A0A2N3HPU5</accession>
<keyword evidence="3" id="KW-1185">Reference proteome</keyword>
<sequence>MLTIYKLLIIQLPIGTPNPDDNKPLNFSEPFDVIVFLILPVLVIIFYILWRKNKNRKD</sequence>
<keyword evidence="1" id="KW-1133">Transmembrane helix</keyword>
<evidence type="ECO:0000313" key="2">
    <source>
        <dbReference type="EMBL" id="PKQ47003.1"/>
    </source>
</evidence>
<reference evidence="2 3" key="1">
    <citation type="submission" date="2017-12" db="EMBL/GenBank/DDBJ databases">
        <title>Confluentibacter flavum sp. nov., isolated from the saline lake.</title>
        <authorList>
            <person name="Yu L."/>
        </authorList>
    </citation>
    <scope>NUCLEOTIDE SEQUENCE [LARGE SCALE GENOMIC DNA]</scope>
    <source>
        <strain evidence="2 3">3B</strain>
    </source>
</reference>
<evidence type="ECO:0000313" key="3">
    <source>
        <dbReference type="Proteomes" id="UP000233435"/>
    </source>
</evidence>